<dbReference type="KEGG" id="lbc:LACBIDRAFT_330653"/>
<evidence type="ECO:0000313" key="1">
    <source>
        <dbReference type="EMBL" id="EDR04393.1"/>
    </source>
</evidence>
<dbReference type="EMBL" id="DS547118">
    <property type="protein sequence ID" value="EDR04393.1"/>
    <property type="molecule type" value="Genomic_DNA"/>
</dbReference>
<sequence>MEMEIHPSIFEQKIQHLASELRHDHLGFDWTNLLNAAEKFTEAFENFEKADKTADEALDEHNLQLELEAAAAEQDTSTQNHKLRLRVAHQQRTNIINTLLPTALEKAGGLKSTAQKLKRRVHDLLAQVDTFRKEIDDL</sequence>
<dbReference type="GeneID" id="6080596"/>
<keyword evidence="2" id="KW-1185">Reference proteome</keyword>
<reference evidence="1 2" key="1">
    <citation type="journal article" date="2008" name="Nature">
        <title>The genome of Laccaria bicolor provides insights into mycorrhizal symbiosis.</title>
        <authorList>
            <person name="Martin F."/>
            <person name="Aerts A."/>
            <person name="Ahren D."/>
            <person name="Brun A."/>
            <person name="Danchin E.G.J."/>
            <person name="Duchaussoy F."/>
            <person name="Gibon J."/>
            <person name="Kohler A."/>
            <person name="Lindquist E."/>
            <person name="Pereda V."/>
            <person name="Salamov A."/>
            <person name="Shapiro H.J."/>
            <person name="Wuyts J."/>
            <person name="Blaudez D."/>
            <person name="Buee M."/>
            <person name="Brokstein P."/>
            <person name="Canbaeck B."/>
            <person name="Cohen D."/>
            <person name="Courty P.E."/>
            <person name="Coutinho P.M."/>
            <person name="Delaruelle C."/>
            <person name="Detter J.C."/>
            <person name="Deveau A."/>
            <person name="DiFazio S."/>
            <person name="Duplessis S."/>
            <person name="Fraissinet-Tachet L."/>
            <person name="Lucic E."/>
            <person name="Frey-Klett P."/>
            <person name="Fourrey C."/>
            <person name="Feussner I."/>
            <person name="Gay G."/>
            <person name="Grimwood J."/>
            <person name="Hoegger P.J."/>
            <person name="Jain P."/>
            <person name="Kilaru S."/>
            <person name="Labbe J."/>
            <person name="Lin Y.C."/>
            <person name="Legue V."/>
            <person name="Le Tacon F."/>
            <person name="Marmeisse R."/>
            <person name="Melayah D."/>
            <person name="Montanini B."/>
            <person name="Muratet M."/>
            <person name="Nehls U."/>
            <person name="Niculita-Hirzel H."/>
            <person name="Oudot-Le Secq M.P."/>
            <person name="Peter M."/>
            <person name="Quesneville H."/>
            <person name="Rajashekar B."/>
            <person name="Reich M."/>
            <person name="Rouhier N."/>
            <person name="Schmutz J."/>
            <person name="Yin T."/>
            <person name="Chalot M."/>
            <person name="Henrissat B."/>
            <person name="Kuees U."/>
            <person name="Lucas S."/>
            <person name="Van de Peer Y."/>
            <person name="Podila G.K."/>
            <person name="Polle A."/>
            <person name="Pukkila P.J."/>
            <person name="Richardson P.M."/>
            <person name="Rouze P."/>
            <person name="Sanders I.R."/>
            <person name="Stajich J.E."/>
            <person name="Tunlid A."/>
            <person name="Tuskan G."/>
            <person name="Grigoriev I.V."/>
        </authorList>
    </citation>
    <scope>NUCLEOTIDE SEQUENCE [LARGE SCALE GENOMIC DNA]</scope>
    <source>
        <strain evidence="2">S238N-H82 / ATCC MYA-4686</strain>
    </source>
</reference>
<organism evidence="2">
    <name type="scientific">Laccaria bicolor (strain S238N-H82 / ATCC MYA-4686)</name>
    <name type="common">Bicoloured deceiver</name>
    <name type="synonym">Laccaria laccata var. bicolor</name>
    <dbReference type="NCBI Taxonomy" id="486041"/>
    <lineage>
        <taxon>Eukaryota</taxon>
        <taxon>Fungi</taxon>
        <taxon>Dikarya</taxon>
        <taxon>Basidiomycota</taxon>
        <taxon>Agaricomycotina</taxon>
        <taxon>Agaricomycetes</taxon>
        <taxon>Agaricomycetidae</taxon>
        <taxon>Agaricales</taxon>
        <taxon>Agaricineae</taxon>
        <taxon>Hydnangiaceae</taxon>
        <taxon>Laccaria</taxon>
    </lineage>
</organism>
<dbReference type="RefSeq" id="XP_001884912.1">
    <property type="nucleotide sequence ID" value="XM_001884877.1"/>
</dbReference>
<dbReference type="InParanoid" id="B0DM12"/>
<dbReference type="Proteomes" id="UP000001194">
    <property type="component" value="Unassembled WGS sequence"/>
</dbReference>
<dbReference type="HOGENOM" id="CLU_1855609_0_0_1"/>
<accession>B0DM12</accession>
<gene>
    <name evidence="1" type="ORF">LACBIDRAFT_330653</name>
</gene>
<protein>
    <submittedName>
        <fullName evidence="1">Predicted protein</fullName>
    </submittedName>
</protein>
<name>B0DM12_LACBS</name>
<proteinExistence type="predicted"/>
<dbReference type="AlphaFoldDB" id="B0DM12"/>
<evidence type="ECO:0000313" key="2">
    <source>
        <dbReference type="Proteomes" id="UP000001194"/>
    </source>
</evidence>